<dbReference type="Pfam" id="PF02938">
    <property type="entry name" value="GAD"/>
    <property type="match status" value="1"/>
</dbReference>
<evidence type="ECO:0000256" key="3">
    <source>
        <dbReference type="ARBA" id="ARBA00022598"/>
    </source>
</evidence>
<dbReference type="PRINTS" id="PR01042">
    <property type="entry name" value="TRNASYNTHASP"/>
</dbReference>
<evidence type="ECO:0000256" key="1">
    <source>
        <dbReference type="ARBA" id="ARBA00006303"/>
    </source>
</evidence>
<protein>
    <recommendedName>
        <fullName evidence="8">Aspartate--tRNA(Asp/Asn) ligase</fullName>
        <ecNumber evidence="8">6.1.1.23</ecNumber>
    </recommendedName>
    <alternativeName>
        <fullName evidence="8">Aspartyl-tRNA synthetase</fullName>
        <shortName evidence="8">AspRS</shortName>
    </alternativeName>
    <alternativeName>
        <fullName evidence="8">Non-discriminating aspartyl-tRNA synthetase</fullName>
        <shortName evidence="8">ND-AspRS</shortName>
    </alternativeName>
</protein>
<dbReference type="SUPFAM" id="SSF55681">
    <property type="entry name" value="Class II aaRS and biotin synthetases"/>
    <property type="match status" value="1"/>
</dbReference>
<keyword evidence="11" id="KW-1185">Reference proteome</keyword>
<organism evidence="10 11">
    <name type="scientific">Suttonella indologenes</name>
    <dbReference type="NCBI Taxonomy" id="13276"/>
    <lineage>
        <taxon>Bacteria</taxon>
        <taxon>Pseudomonadati</taxon>
        <taxon>Pseudomonadota</taxon>
        <taxon>Gammaproteobacteria</taxon>
        <taxon>Cardiobacteriales</taxon>
        <taxon>Cardiobacteriaceae</taxon>
        <taxon>Suttonella</taxon>
    </lineage>
</organism>
<feature type="binding site" evidence="8">
    <location>
        <position position="230"/>
    </location>
    <ligand>
        <name>ATP</name>
        <dbReference type="ChEBI" id="CHEBI:30616"/>
    </ligand>
</feature>
<gene>
    <name evidence="8 10" type="primary">aspS</name>
    <name evidence="10" type="ORF">NCTC10717_01152</name>
</gene>
<keyword evidence="7 8" id="KW-0030">Aminoacyl-tRNA synthetase</keyword>
<dbReference type="InterPro" id="IPR004524">
    <property type="entry name" value="Asp-tRNA-ligase_1"/>
</dbReference>
<dbReference type="NCBIfam" id="TIGR00459">
    <property type="entry name" value="aspS_bact"/>
    <property type="match status" value="1"/>
</dbReference>
<dbReference type="OrthoDB" id="9802326at2"/>
<dbReference type="SUPFAM" id="SSF50249">
    <property type="entry name" value="Nucleic acid-binding proteins"/>
    <property type="match status" value="1"/>
</dbReference>
<dbReference type="PROSITE" id="PS50862">
    <property type="entry name" value="AA_TRNA_LIGASE_II"/>
    <property type="match status" value="1"/>
</dbReference>
<dbReference type="AlphaFoldDB" id="A0A380MXW6"/>
<dbReference type="GO" id="GO:0006422">
    <property type="term" value="P:aspartyl-tRNA aminoacylation"/>
    <property type="evidence" value="ECO:0007669"/>
    <property type="project" value="UniProtKB-UniRule"/>
</dbReference>
<dbReference type="PANTHER" id="PTHR22594:SF5">
    <property type="entry name" value="ASPARTATE--TRNA LIGASE, MITOCHONDRIAL"/>
    <property type="match status" value="1"/>
</dbReference>
<comment type="subcellular location">
    <subcellularLocation>
        <location evidence="8">Cytoplasm</location>
    </subcellularLocation>
</comment>
<dbReference type="CDD" id="cd00777">
    <property type="entry name" value="AspRS_core"/>
    <property type="match status" value="1"/>
</dbReference>
<dbReference type="Pfam" id="PF00152">
    <property type="entry name" value="tRNA-synt_2"/>
    <property type="match status" value="1"/>
</dbReference>
<evidence type="ECO:0000259" key="9">
    <source>
        <dbReference type="PROSITE" id="PS50862"/>
    </source>
</evidence>
<name>A0A380MXW6_9GAMM</name>
<dbReference type="InterPro" id="IPR004364">
    <property type="entry name" value="Aa-tRNA-synt_II"/>
</dbReference>
<keyword evidence="2 8" id="KW-0963">Cytoplasm</keyword>
<evidence type="ECO:0000313" key="11">
    <source>
        <dbReference type="Proteomes" id="UP000254575"/>
    </source>
</evidence>
<keyword evidence="4 8" id="KW-0547">Nucleotide-binding</keyword>
<dbReference type="GO" id="GO:0004815">
    <property type="term" value="F:aspartate-tRNA ligase activity"/>
    <property type="evidence" value="ECO:0007669"/>
    <property type="project" value="UniProtKB-UniRule"/>
</dbReference>
<feature type="binding site" evidence="8">
    <location>
        <position position="175"/>
    </location>
    <ligand>
        <name>L-aspartate</name>
        <dbReference type="ChEBI" id="CHEBI:29991"/>
    </ligand>
</feature>
<feature type="binding site" evidence="8">
    <location>
        <position position="458"/>
    </location>
    <ligand>
        <name>L-aspartate</name>
        <dbReference type="ChEBI" id="CHEBI:29991"/>
    </ligand>
</feature>
<sequence length="601" mass="67815">MSFRSQYASEVTEALDGQTVRVAGWVHRRRDHGGVIFIDLRDRSGLVQIVIDPDTEEAFAKAEQVRNEFCLSIEGRVRLRPAGTENPDMPSGKIEILGKVLDVLSESPTPPFQLDDMSEISEEVRLKNRTIDLRRPQMQKNLILRSKVASSLRRYLDDKGFLDIETPMLTKATPEGARDYLVPSRTHPGKFFALPQSPQLFKQMLMMSGFDRYYQIVRCFRDEDLRADRQPEFTQLDIETSFLNEEDIMQLMENMIRQIFQEHLGVELQNPFPRMTYAEAMRRFASDKPDMRIPLELVDIDDLVKDSQFKVFAGVAKQGNGRVVALKIPKGAELTRKAIDDYTAFVGRYGAKGLAYIKVNDLSNVEGLQSPIVKFLTKEGGKEGEIAFEILQRVGAQNGDLVFFGADKTGIVNDAMGALRIQIGKDLDMLTCEWAPLWVVDFPMFEFDEKDGRWYSVHHPFTAPKTDDLSELDNNPGGVLSRAYDMVLNGTELGGGSIRIHRADVQERVLKSLGIDKEEAQEKFGFLLNALKYGAPPHGGLAFGLDRLIMLMTGAKSIRDVMAFPKTQTAWCPLTEAPSEAGDAQLKELHIRKREKPTMQS</sequence>
<dbReference type="Gene3D" id="3.30.1360.30">
    <property type="entry name" value="GAD-like domain"/>
    <property type="match status" value="1"/>
</dbReference>
<feature type="binding site" evidence="8">
    <location>
        <position position="221"/>
    </location>
    <ligand>
        <name>L-aspartate</name>
        <dbReference type="ChEBI" id="CHEBI:29991"/>
    </ligand>
</feature>
<evidence type="ECO:0000256" key="2">
    <source>
        <dbReference type="ARBA" id="ARBA00022490"/>
    </source>
</evidence>
<comment type="subunit">
    <text evidence="8">Homodimer.</text>
</comment>
<evidence type="ECO:0000313" key="10">
    <source>
        <dbReference type="EMBL" id="SUO96743.1"/>
    </source>
</evidence>
<feature type="region of interest" description="Aspartate" evidence="8">
    <location>
        <begin position="199"/>
        <end position="202"/>
    </location>
</feature>
<comment type="similarity">
    <text evidence="1 8">Belongs to the class-II aminoacyl-tRNA synthetase family. Type 1 subfamily.</text>
</comment>
<comment type="function">
    <text evidence="8">Aspartyl-tRNA synthetase with relaxed tRNA specificity since it is able to aspartylate not only its cognate tRNA(Asp) but also tRNA(Asn). Reaction proceeds in two steps: L-aspartate is first activated by ATP to form Asp-AMP and then transferred to the acceptor end of tRNA(Asp/Asn).</text>
</comment>
<feature type="site" description="Important for tRNA non-discrimination" evidence="8">
    <location>
        <position position="83"/>
    </location>
</feature>
<dbReference type="SUPFAM" id="SSF55261">
    <property type="entry name" value="GAD domain-like"/>
    <property type="match status" value="1"/>
</dbReference>
<reference evidence="10 11" key="1">
    <citation type="submission" date="2018-06" db="EMBL/GenBank/DDBJ databases">
        <authorList>
            <consortium name="Pathogen Informatics"/>
            <person name="Doyle S."/>
        </authorList>
    </citation>
    <scope>NUCLEOTIDE SEQUENCE [LARGE SCALE GENOMIC DNA]</scope>
    <source>
        <strain evidence="10 11">NCTC10717</strain>
    </source>
</reference>
<dbReference type="Gene3D" id="3.30.930.10">
    <property type="entry name" value="Bira Bifunctional Protein, Domain 2"/>
    <property type="match status" value="1"/>
</dbReference>
<dbReference type="PANTHER" id="PTHR22594">
    <property type="entry name" value="ASPARTYL/LYSYL-TRNA SYNTHETASE"/>
    <property type="match status" value="1"/>
</dbReference>
<dbReference type="CDD" id="cd04317">
    <property type="entry name" value="EcAspRS_like_N"/>
    <property type="match status" value="1"/>
</dbReference>
<feature type="binding site" evidence="8">
    <location>
        <position position="499"/>
    </location>
    <ligand>
        <name>L-aspartate</name>
        <dbReference type="ChEBI" id="CHEBI:29991"/>
    </ligand>
</feature>
<accession>A0A380MXW6</accession>
<feature type="binding site" evidence="8">
    <location>
        <begin position="221"/>
        <end position="223"/>
    </location>
    <ligand>
        <name>ATP</name>
        <dbReference type="ChEBI" id="CHEBI:30616"/>
    </ligand>
</feature>
<dbReference type="GO" id="GO:0005737">
    <property type="term" value="C:cytoplasm"/>
    <property type="evidence" value="ECO:0007669"/>
    <property type="project" value="UniProtKB-SubCell"/>
</dbReference>
<dbReference type="Pfam" id="PF01336">
    <property type="entry name" value="tRNA_anti-codon"/>
    <property type="match status" value="1"/>
</dbReference>
<dbReference type="EMBL" id="UHIA01000004">
    <property type="protein sequence ID" value="SUO96743.1"/>
    <property type="molecule type" value="Genomic_DNA"/>
</dbReference>
<keyword evidence="5 8" id="KW-0067">ATP-binding</keyword>
<dbReference type="GO" id="GO:0005524">
    <property type="term" value="F:ATP binding"/>
    <property type="evidence" value="ECO:0007669"/>
    <property type="project" value="UniProtKB-UniRule"/>
</dbReference>
<feature type="site" description="Important for tRNA non-discrimination" evidence="8">
    <location>
        <position position="32"/>
    </location>
</feature>
<dbReference type="InterPro" id="IPR004115">
    <property type="entry name" value="GAD-like_sf"/>
</dbReference>
<dbReference type="NCBIfam" id="NF001750">
    <property type="entry name" value="PRK00476.1"/>
    <property type="match status" value="1"/>
</dbReference>
<dbReference type="InterPro" id="IPR045864">
    <property type="entry name" value="aa-tRNA-synth_II/BPL/LPL"/>
</dbReference>
<keyword evidence="6 8" id="KW-0648">Protein biosynthesis</keyword>
<evidence type="ECO:0000256" key="7">
    <source>
        <dbReference type="ARBA" id="ARBA00023146"/>
    </source>
</evidence>
<dbReference type="InterPro" id="IPR047090">
    <property type="entry name" value="AspRS_core"/>
</dbReference>
<dbReference type="InterPro" id="IPR012340">
    <property type="entry name" value="NA-bd_OB-fold"/>
</dbReference>
<dbReference type="Gene3D" id="2.40.50.140">
    <property type="entry name" value="Nucleic acid-binding proteins"/>
    <property type="match status" value="1"/>
</dbReference>
<comment type="catalytic activity">
    <reaction evidence="8">
        <text>tRNA(Asx) + L-aspartate + ATP = L-aspartyl-tRNA(Asx) + AMP + diphosphate</text>
        <dbReference type="Rhea" id="RHEA:18349"/>
        <dbReference type="Rhea" id="RHEA-COMP:9710"/>
        <dbReference type="Rhea" id="RHEA-COMP:9711"/>
        <dbReference type="ChEBI" id="CHEBI:29991"/>
        <dbReference type="ChEBI" id="CHEBI:30616"/>
        <dbReference type="ChEBI" id="CHEBI:33019"/>
        <dbReference type="ChEBI" id="CHEBI:78442"/>
        <dbReference type="ChEBI" id="CHEBI:78516"/>
        <dbReference type="ChEBI" id="CHEBI:456215"/>
        <dbReference type="EC" id="6.1.1.23"/>
    </reaction>
</comment>
<dbReference type="Proteomes" id="UP000254575">
    <property type="component" value="Unassembled WGS sequence"/>
</dbReference>
<keyword evidence="3 8" id="KW-0436">Ligase</keyword>
<dbReference type="GO" id="GO:0003676">
    <property type="term" value="F:nucleic acid binding"/>
    <property type="evidence" value="ECO:0007669"/>
    <property type="project" value="InterPro"/>
</dbReference>
<evidence type="ECO:0000256" key="5">
    <source>
        <dbReference type="ARBA" id="ARBA00022840"/>
    </source>
</evidence>
<dbReference type="RefSeq" id="WP_115218399.1">
    <property type="nucleotide sequence ID" value="NZ_UHIA01000004.1"/>
</dbReference>
<feature type="domain" description="Aminoacyl-transfer RNA synthetases class-II family profile" evidence="9">
    <location>
        <begin position="144"/>
        <end position="565"/>
    </location>
</feature>
<dbReference type="EC" id="6.1.1.23" evidence="8"/>
<proteinExistence type="inferred from homology"/>
<evidence type="ECO:0000256" key="8">
    <source>
        <dbReference type="HAMAP-Rule" id="MF_00044"/>
    </source>
</evidence>
<dbReference type="InterPro" id="IPR029351">
    <property type="entry name" value="GAD_dom"/>
</dbReference>
<dbReference type="InterPro" id="IPR047089">
    <property type="entry name" value="Asp-tRNA-ligase_1_N"/>
</dbReference>
<feature type="binding site" evidence="8">
    <location>
        <position position="492"/>
    </location>
    <ligand>
        <name>ATP</name>
        <dbReference type="ChEBI" id="CHEBI:30616"/>
    </ligand>
</feature>
<dbReference type="InterPro" id="IPR004365">
    <property type="entry name" value="NA-bd_OB_tRNA"/>
</dbReference>
<feature type="binding site" evidence="8">
    <location>
        <begin position="544"/>
        <end position="547"/>
    </location>
    <ligand>
        <name>ATP</name>
        <dbReference type="ChEBI" id="CHEBI:30616"/>
    </ligand>
</feature>
<dbReference type="InterPro" id="IPR006195">
    <property type="entry name" value="aa-tRNA-synth_II"/>
</dbReference>
<dbReference type="InterPro" id="IPR002312">
    <property type="entry name" value="Asp/Asn-tRNA-synth_IIb"/>
</dbReference>
<evidence type="ECO:0000256" key="4">
    <source>
        <dbReference type="ARBA" id="ARBA00022741"/>
    </source>
</evidence>
<dbReference type="GO" id="GO:0050560">
    <property type="term" value="F:aspartate-tRNA(Asn) ligase activity"/>
    <property type="evidence" value="ECO:0007669"/>
    <property type="project" value="UniProtKB-EC"/>
</dbReference>
<evidence type="ECO:0000256" key="6">
    <source>
        <dbReference type="ARBA" id="ARBA00022917"/>
    </source>
</evidence>
<dbReference type="HAMAP" id="MF_00044">
    <property type="entry name" value="Asp_tRNA_synth_type1"/>
    <property type="match status" value="1"/>
</dbReference>